<evidence type="ECO:0000256" key="1">
    <source>
        <dbReference type="SAM" id="MobiDB-lite"/>
    </source>
</evidence>
<proteinExistence type="predicted"/>
<accession>A0A2Z7DBZ5</accession>
<gene>
    <name evidence="2" type="ORF">F511_39954</name>
</gene>
<feature type="compositionally biased region" description="Basic and acidic residues" evidence="1">
    <location>
        <begin position="24"/>
        <end position="34"/>
    </location>
</feature>
<feature type="region of interest" description="Disordered" evidence="1">
    <location>
        <begin position="15"/>
        <end position="37"/>
    </location>
</feature>
<dbReference type="EMBL" id="KQ987847">
    <property type="protein sequence ID" value="KZV56697.1"/>
    <property type="molecule type" value="Genomic_DNA"/>
</dbReference>
<name>A0A2Z7DBZ5_9LAMI</name>
<keyword evidence="3" id="KW-1185">Reference proteome</keyword>
<evidence type="ECO:0000313" key="2">
    <source>
        <dbReference type="EMBL" id="KZV56697.1"/>
    </source>
</evidence>
<dbReference type="Proteomes" id="UP000250235">
    <property type="component" value="Unassembled WGS sequence"/>
</dbReference>
<organism evidence="2 3">
    <name type="scientific">Dorcoceras hygrometricum</name>
    <dbReference type="NCBI Taxonomy" id="472368"/>
    <lineage>
        <taxon>Eukaryota</taxon>
        <taxon>Viridiplantae</taxon>
        <taxon>Streptophyta</taxon>
        <taxon>Embryophyta</taxon>
        <taxon>Tracheophyta</taxon>
        <taxon>Spermatophyta</taxon>
        <taxon>Magnoliopsida</taxon>
        <taxon>eudicotyledons</taxon>
        <taxon>Gunneridae</taxon>
        <taxon>Pentapetalae</taxon>
        <taxon>asterids</taxon>
        <taxon>lamiids</taxon>
        <taxon>Lamiales</taxon>
        <taxon>Gesneriaceae</taxon>
        <taxon>Didymocarpoideae</taxon>
        <taxon>Trichosporeae</taxon>
        <taxon>Loxocarpinae</taxon>
        <taxon>Dorcoceras</taxon>
    </lineage>
</organism>
<sequence length="160" mass="17981">MSSIDEYLIEETAKLIGSPSSLRGEGEDSSDVRTSHRSKLTQIALNEASLMAAGRPCYLVSNCPDAEDLQEPARQWGQEAPELACSGEKKKEKGKAPWSKVASSSKRSLDDTLYHHERLMRELEEVLWAFDAERQSILSELEATRLQFNETIVVQIQEEI</sequence>
<dbReference type="AlphaFoldDB" id="A0A2Z7DBZ5"/>
<reference evidence="2 3" key="1">
    <citation type="journal article" date="2015" name="Proc. Natl. Acad. Sci. U.S.A.">
        <title>The resurrection genome of Boea hygrometrica: A blueprint for survival of dehydration.</title>
        <authorList>
            <person name="Xiao L."/>
            <person name="Yang G."/>
            <person name="Zhang L."/>
            <person name="Yang X."/>
            <person name="Zhao S."/>
            <person name="Ji Z."/>
            <person name="Zhou Q."/>
            <person name="Hu M."/>
            <person name="Wang Y."/>
            <person name="Chen M."/>
            <person name="Xu Y."/>
            <person name="Jin H."/>
            <person name="Xiao X."/>
            <person name="Hu G."/>
            <person name="Bao F."/>
            <person name="Hu Y."/>
            <person name="Wan P."/>
            <person name="Li L."/>
            <person name="Deng X."/>
            <person name="Kuang T."/>
            <person name="Xiang C."/>
            <person name="Zhu J.K."/>
            <person name="Oliver M.J."/>
            <person name="He Y."/>
        </authorList>
    </citation>
    <scope>NUCLEOTIDE SEQUENCE [LARGE SCALE GENOMIC DNA]</scope>
    <source>
        <strain evidence="3">cv. XS01</strain>
    </source>
</reference>
<feature type="region of interest" description="Disordered" evidence="1">
    <location>
        <begin position="71"/>
        <end position="107"/>
    </location>
</feature>
<evidence type="ECO:0000313" key="3">
    <source>
        <dbReference type="Proteomes" id="UP000250235"/>
    </source>
</evidence>
<protein>
    <submittedName>
        <fullName evidence="2">Uncharacterized protein</fullName>
    </submittedName>
</protein>